<feature type="compositionally biased region" description="Polar residues" evidence="1">
    <location>
        <begin position="114"/>
        <end position="127"/>
    </location>
</feature>
<keyword evidence="3" id="KW-1185">Reference proteome</keyword>
<evidence type="ECO:0000313" key="3">
    <source>
        <dbReference type="Proteomes" id="UP001189429"/>
    </source>
</evidence>
<feature type="compositionally biased region" description="Pro residues" evidence="1">
    <location>
        <begin position="161"/>
        <end position="172"/>
    </location>
</feature>
<reference evidence="2" key="1">
    <citation type="submission" date="2023-10" db="EMBL/GenBank/DDBJ databases">
        <authorList>
            <person name="Chen Y."/>
            <person name="Shah S."/>
            <person name="Dougan E. K."/>
            <person name="Thang M."/>
            <person name="Chan C."/>
        </authorList>
    </citation>
    <scope>NUCLEOTIDE SEQUENCE [LARGE SCALE GENOMIC DNA]</scope>
</reference>
<organism evidence="2 3">
    <name type="scientific">Prorocentrum cordatum</name>
    <dbReference type="NCBI Taxonomy" id="2364126"/>
    <lineage>
        <taxon>Eukaryota</taxon>
        <taxon>Sar</taxon>
        <taxon>Alveolata</taxon>
        <taxon>Dinophyceae</taxon>
        <taxon>Prorocentrales</taxon>
        <taxon>Prorocentraceae</taxon>
        <taxon>Prorocentrum</taxon>
    </lineage>
</organism>
<sequence length="369" mass="40782">MCAWPSPGCPPPAVVPAWDMVGMQRGRRGRSRRKRTTRTLDASHAGTREIEARRSSASSARRNAARRSENHRRLLECGPRIHRICRGGPVTDEAGVARGRRGGEDHVPGRTAGSAGTTTPGWNSAQTRALRKTAPSSWFLPSRPPMTSPSSSSRPTRGTPRIPPSRRPPPPFSARQKTRRQPRPRPRLPSPSRAPGCSARPTSRALKDIGFRTTKQKNKLADAQLYLHDVQDNMDKLLSQREATLIAQRQALTQATAESGIEVVAPASEPASFNTRFDYDASLFGDLEECDTLAEERTNILQWQEELDGLQAEHLEDPQAKLKHIQEIHEKAKKAMAAPQQSVKLDQPTALKQRPQENQQQVSPPPPAP</sequence>
<feature type="region of interest" description="Disordered" evidence="1">
    <location>
        <begin position="85"/>
        <end position="207"/>
    </location>
</feature>
<feature type="region of interest" description="Disordered" evidence="1">
    <location>
        <begin position="24"/>
        <end position="71"/>
    </location>
</feature>
<evidence type="ECO:0000313" key="2">
    <source>
        <dbReference type="EMBL" id="CAK0803560.1"/>
    </source>
</evidence>
<protein>
    <submittedName>
        <fullName evidence="2">Uncharacterized protein</fullName>
    </submittedName>
</protein>
<proteinExistence type="predicted"/>
<dbReference type="EMBL" id="CAUYUJ010003036">
    <property type="protein sequence ID" value="CAK0803560.1"/>
    <property type="molecule type" value="Genomic_DNA"/>
</dbReference>
<feature type="compositionally biased region" description="Low complexity" evidence="1">
    <location>
        <begin position="148"/>
        <end position="160"/>
    </location>
</feature>
<gene>
    <name evidence="2" type="ORF">PCOR1329_LOCUS10679</name>
</gene>
<dbReference type="Proteomes" id="UP001189429">
    <property type="component" value="Unassembled WGS sequence"/>
</dbReference>
<comment type="caution">
    <text evidence="2">The sequence shown here is derived from an EMBL/GenBank/DDBJ whole genome shotgun (WGS) entry which is preliminary data.</text>
</comment>
<feature type="compositionally biased region" description="Basic residues" evidence="1">
    <location>
        <begin position="25"/>
        <end position="37"/>
    </location>
</feature>
<feature type="compositionally biased region" description="Basic residues" evidence="1">
    <location>
        <begin position="176"/>
        <end position="186"/>
    </location>
</feature>
<feature type="region of interest" description="Disordered" evidence="1">
    <location>
        <begin position="327"/>
        <end position="369"/>
    </location>
</feature>
<evidence type="ECO:0000256" key="1">
    <source>
        <dbReference type="SAM" id="MobiDB-lite"/>
    </source>
</evidence>
<accession>A0ABN9QFS3</accession>
<name>A0ABN9QFS3_9DINO</name>